<accession>A0A9D1WQV8</accession>
<feature type="domain" description="HTH cro/C1-type" evidence="2">
    <location>
        <begin position="9"/>
        <end position="63"/>
    </location>
</feature>
<protein>
    <submittedName>
        <fullName evidence="3">Helix-turn-helix transcriptional regulator</fullName>
    </submittedName>
</protein>
<reference evidence="3" key="2">
    <citation type="submission" date="2021-04" db="EMBL/GenBank/DDBJ databases">
        <authorList>
            <person name="Gilroy R."/>
        </authorList>
    </citation>
    <scope>NUCLEOTIDE SEQUENCE</scope>
    <source>
        <strain evidence="3">CHK188-5543</strain>
    </source>
</reference>
<dbReference type="SMART" id="SM00530">
    <property type="entry name" value="HTH_XRE"/>
    <property type="match status" value="1"/>
</dbReference>
<dbReference type="InterPro" id="IPR001387">
    <property type="entry name" value="Cro/C1-type_HTH"/>
</dbReference>
<gene>
    <name evidence="3" type="ORF">H9736_04295</name>
</gene>
<dbReference type="PANTHER" id="PTHR46558">
    <property type="entry name" value="TRACRIPTIONAL REGULATORY PROTEIN-RELATED-RELATED"/>
    <property type="match status" value="1"/>
</dbReference>
<dbReference type="Pfam" id="PF01381">
    <property type="entry name" value="HTH_3"/>
    <property type="match status" value="1"/>
</dbReference>
<dbReference type="InterPro" id="IPR010982">
    <property type="entry name" value="Lambda_DNA-bd_dom_sf"/>
</dbReference>
<keyword evidence="1" id="KW-0238">DNA-binding</keyword>
<dbReference type="AlphaFoldDB" id="A0A9D1WQV8"/>
<dbReference type="Proteomes" id="UP000886800">
    <property type="component" value="Unassembled WGS sequence"/>
</dbReference>
<dbReference type="PANTHER" id="PTHR46558:SF11">
    <property type="entry name" value="HTH-TYPE TRANSCRIPTIONAL REGULATOR XRE"/>
    <property type="match status" value="1"/>
</dbReference>
<evidence type="ECO:0000256" key="1">
    <source>
        <dbReference type="ARBA" id="ARBA00023125"/>
    </source>
</evidence>
<dbReference type="GO" id="GO:0003677">
    <property type="term" value="F:DNA binding"/>
    <property type="evidence" value="ECO:0007669"/>
    <property type="project" value="UniProtKB-KW"/>
</dbReference>
<evidence type="ECO:0000259" key="2">
    <source>
        <dbReference type="PROSITE" id="PS50943"/>
    </source>
</evidence>
<evidence type="ECO:0000313" key="4">
    <source>
        <dbReference type="Proteomes" id="UP000886800"/>
    </source>
</evidence>
<proteinExistence type="predicted"/>
<dbReference type="CDD" id="cd00093">
    <property type="entry name" value="HTH_XRE"/>
    <property type="match status" value="1"/>
</dbReference>
<dbReference type="Gene3D" id="1.10.260.40">
    <property type="entry name" value="lambda repressor-like DNA-binding domains"/>
    <property type="match status" value="1"/>
</dbReference>
<evidence type="ECO:0000313" key="3">
    <source>
        <dbReference type="EMBL" id="HIX65448.1"/>
    </source>
</evidence>
<organism evidence="3 4">
    <name type="scientific">Candidatus Anaerotruncus excrementipullorum</name>
    <dbReference type="NCBI Taxonomy" id="2838465"/>
    <lineage>
        <taxon>Bacteria</taxon>
        <taxon>Bacillati</taxon>
        <taxon>Bacillota</taxon>
        <taxon>Clostridia</taxon>
        <taxon>Eubacteriales</taxon>
        <taxon>Oscillospiraceae</taxon>
        <taxon>Anaerotruncus</taxon>
    </lineage>
</organism>
<dbReference type="SUPFAM" id="SSF47413">
    <property type="entry name" value="lambda repressor-like DNA-binding domains"/>
    <property type="match status" value="1"/>
</dbReference>
<name>A0A9D1WQV8_9FIRM</name>
<sequence length="235" mass="25654">MNADFPRILTLLRKERGISQKLAASQLGISQALLSHYEKGIRECGLDFLIRCADFYGVSCDYLLGRSPDREGSKLTVEDIPEPDSMGKENVFKAGVLPVLNKKLIANSLNILFDLLAKSGCKPLVHEVSSFLMLAVYRMFRLVHAANPHNQEAMFTIPQAVAQQYASAAMEISCANAASISAGEPVAEMERIPKPEALSMTTQGLGQNYPLFASSLLNLIQNAEGRIAYPPKPKG</sequence>
<dbReference type="EMBL" id="DXES01000092">
    <property type="protein sequence ID" value="HIX65448.1"/>
    <property type="molecule type" value="Genomic_DNA"/>
</dbReference>
<reference evidence="3" key="1">
    <citation type="journal article" date="2021" name="PeerJ">
        <title>Extensive microbial diversity within the chicken gut microbiome revealed by metagenomics and culture.</title>
        <authorList>
            <person name="Gilroy R."/>
            <person name="Ravi A."/>
            <person name="Getino M."/>
            <person name="Pursley I."/>
            <person name="Horton D.L."/>
            <person name="Alikhan N.F."/>
            <person name="Baker D."/>
            <person name="Gharbi K."/>
            <person name="Hall N."/>
            <person name="Watson M."/>
            <person name="Adriaenssens E.M."/>
            <person name="Foster-Nyarko E."/>
            <person name="Jarju S."/>
            <person name="Secka A."/>
            <person name="Antonio M."/>
            <person name="Oren A."/>
            <person name="Chaudhuri R.R."/>
            <person name="La Ragione R."/>
            <person name="Hildebrand F."/>
            <person name="Pallen M.J."/>
        </authorList>
    </citation>
    <scope>NUCLEOTIDE SEQUENCE</scope>
    <source>
        <strain evidence="3">CHK188-5543</strain>
    </source>
</reference>
<comment type="caution">
    <text evidence="3">The sequence shown here is derived from an EMBL/GenBank/DDBJ whole genome shotgun (WGS) entry which is preliminary data.</text>
</comment>
<dbReference type="PROSITE" id="PS50943">
    <property type="entry name" value="HTH_CROC1"/>
    <property type="match status" value="1"/>
</dbReference>